<reference evidence="1 2" key="1">
    <citation type="journal article" date="2016" name="Nat. Commun.">
        <title>Thousands of microbial genomes shed light on interconnected biogeochemical processes in an aquifer system.</title>
        <authorList>
            <person name="Anantharaman K."/>
            <person name="Brown C.T."/>
            <person name="Hug L.A."/>
            <person name="Sharon I."/>
            <person name="Castelle C.J."/>
            <person name="Probst A.J."/>
            <person name="Thomas B.C."/>
            <person name="Singh A."/>
            <person name="Wilkins M.J."/>
            <person name="Karaoz U."/>
            <person name="Brodie E.L."/>
            <person name="Williams K.H."/>
            <person name="Hubbard S.S."/>
            <person name="Banfield J.F."/>
        </authorList>
    </citation>
    <scope>NUCLEOTIDE SEQUENCE [LARGE SCALE GENOMIC DNA]</scope>
</reference>
<dbReference type="SUPFAM" id="SSF50118">
    <property type="entry name" value="Cell growth inhibitor/plasmid maintenance toxic component"/>
    <property type="match status" value="1"/>
</dbReference>
<sequence length="157" mass="18817">MIRLPRPFGARNDSCNLTIFYKNRNSMEEILKKFVAWVRVKVKIHLSDRSIYFRDGEIWWAHLGVNVGHEEEGKNDNFERPILILKKFNEHLLWAIPLTTKTKEDNPYYYQYELGGKEYAAILPQLRISSSKRLIRKIGMFPMRDYEQIREEIKKLI</sequence>
<evidence type="ECO:0000313" key="1">
    <source>
        <dbReference type="EMBL" id="OGH94655.1"/>
    </source>
</evidence>
<dbReference type="Gene3D" id="2.30.30.110">
    <property type="match status" value="1"/>
</dbReference>
<dbReference type="STRING" id="1798709.A2538_04465"/>
<dbReference type="GO" id="GO:0003677">
    <property type="term" value="F:DNA binding"/>
    <property type="evidence" value="ECO:0007669"/>
    <property type="project" value="InterPro"/>
</dbReference>
<dbReference type="AlphaFoldDB" id="A0A1F6PEQ3"/>
<proteinExistence type="predicted"/>
<dbReference type="EMBL" id="MFRE01000006">
    <property type="protein sequence ID" value="OGH94655.1"/>
    <property type="molecule type" value="Genomic_DNA"/>
</dbReference>
<dbReference type="InterPro" id="IPR011067">
    <property type="entry name" value="Plasmid_toxin/cell-grow_inhib"/>
</dbReference>
<evidence type="ECO:0008006" key="3">
    <source>
        <dbReference type="Google" id="ProtNLM"/>
    </source>
</evidence>
<dbReference type="Pfam" id="PF02452">
    <property type="entry name" value="PemK_toxin"/>
    <property type="match status" value="1"/>
</dbReference>
<comment type="caution">
    <text evidence="1">The sequence shown here is derived from an EMBL/GenBank/DDBJ whole genome shotgun (WGS) entry which is preliminary data.</text>
</comment>
<gene>
    <name evidence="1" type="ORF">A2538_04465</name>
</gene>
<name>A0A1F6PEQ3_9BACT</name>
<organism evidence="1 2">
    <name type="scientific">Candidatus Magasanikbacteria bacterium RIFOXYD2_FULL_41_14</name>
    <dbReference type="NCBI Taxonomy" id="1798709"/>
    <lineage>
        <taxon>Bacteria</taxon>
        <taxon>Candidatus Magasanikiibacteriota</taxon>
    </lineage>
</organism>
<accession>A0A1F6PEQ3</accession>
<dbReference type="InterPro" id="IPR003477">
    <property type="entry name" value="PemK-like"/>
</dbReference>
<evidence type="ECO:0000313" key="2">
    <source>
        <dbReference type="Proteomes" id="UP000178254"/>
    </source>
</evidence>
<protein>
    <recommendedName>
        <fullName evidence="3">Toxin-antitoxin system protein</fullName>
    </recommendedName>
</protein>
<dbReference type="Proteomes" id="UP000178254">
    <property type="component" value="Unassembled WGS sequence"/>
</dbReference>